<dbReference type="STRING" id="690567.2094"/>
<evidence type="ECO:0000256" key="5">
    <source>
        <dbReference type="ARBA" id="ARBA00022741"/>
    </source>
</evidence>
<dbReference type="InterPro" id="IPR008909">
    <property type="entry name" value="DALR_anticod-bd"/>
</dbReference>
<comment type="subunit">
    <text evidence="10">Tetramer of two alpha and two beta subunits.</text>
</comment>
<protein>
    <recommendedName>
        <fullName evidence="10">Glycine--tRNA ligase beta subunit</fullName>
        <ecNumber evidence="10">6.1.1.14</ecNumber>
    </recommendedName>
    <alternativeName>
        <fullName evidence="10">Glycyl-tRNA synthetase beta subunit</fullName>
        <shortName evidence="10">GlyRS</shortName>
    </alternativeName>
</protein>
<dbReference type="SUPFAM" id="SSF109604">
    <property type="entry name" value="HD-domain/PDEase-like"/>
    <property type="match status" value="1"/>
</dbReference>
<dbReference type="GO" id="GO:0004814">
    <property type="term" value="F:arginine-tRNA ligase activity"/>
    <property type="evidence" value="ECO:0007669"/>
    <property type="project" value="InterPro"/>
</dbReference>
<evidence type="ECO:0000256" key="9">
    <source>
        <dbReference type="ARBA" id="ARBA00047937"/>
    </source>
</evidence>
<dbReference type="RefSeq" id="WP_046499543.1">
    <property type="nucleotide sequence ID" value="NZ_CGIH01000044.1"/>
</dbReference>
<dbReference type="PROSITE" id="PS50861">
    <property type="entry name" value="AA_TRNA_LIGASE_II_GLYAB"/>
    <property type="match status" value="1"/>
</dbReference>
<dbReference type="InterPro" id="IPR006194">
    <property type="entry name" value="Gly-tRNA-synth_heterodimer"/>
</dbReference>
<evidence type="ECO:0000256" key="8">
    <source>
        <dbReference type="ARBA" id="ARBA00023146"/>
    </source>
</evidence>
<keyword evidence="6 10" id="KW-0067">ATP-binding</keyword>
<dbReference type="GO" id="GO:0006420">
    <property type="term" value="P:arginyl-tRNA aminoacylation"/>
    <property type="evidence" value="ECO:0007669"/>
    <property type="project" value="InterPro"/>
</dbReference>
<feature type="domain" description="DALR anticodon binding" evidence="11">
    <location>
        <begin position="585"/>
        <end position="675"/>
    </location>
</feature>
<evidence type="ECO:0000256" key="7">
    <source>
        <dbReference type="ARBA" id="ARBA00022917"/>
    </source>
</evidence>
<dbReference type="PRINTS" id="PR01045">
    <property type="entry name" value="TRNASYNTHGB"/>
</dbReference>
<dbReference type="NCBIfam" id="TIGR00211">
    <property type="entry name" value="glyS"/>
    <property type="match status" value="1"/>
</dbReference>
<accession>A0A0E4GBV2</accession>
<dbReference type="OrthoDB" id="9775440at2"/>
<evidence type="ECO:0000313" key="12">
    <source>
        <dbReference type="EMBL" id="CFY00471.1"/>
    </source>
</evidence>
<evidence type="ECO:0000256" key="10">
    <source>
        <dbReference type="HAMAP-Rule" id="MF_00255"/>
    </source>
</evidence>
<keyword evidence="4 10" id="KW-0436">Ligase</keyword>
<proteinExistence type="inferred from homology"/>
<keyword evidence="3 10" id="KW-0963">Cytoplasm</keyword>
<keyword evidence="5 10" id="KW-0547">Nucleotide-binding</keyword>
<dbReference type="GO" id="GO:0005829">
    <property type="term" value="C:cytosol"/>
    <property type="evidence" value="ECO:0007669"/>
    <property type="project" value="TreeGrafter"/>
</dbReference>
<dbReference type="EC" id="6.1.1.14" evidence="10"/>
<dbReference type="GO" id="GO:0006426">
    <property type="term" value="P:glycyl-tRNA aminoacylation"/>
    <property type="evidence" value="ECO:0007669"/>
    <property type="project" value="UniProtKB-UniRule"/>
</dbReference>
<evidence type="ECO:0000256" key="4">
    <source>
        <dbReference type="ARBA" id="ARBA00022598"/>
    </source>
</evidence>
<gene>
    <name evidence="10" type="primary">glyS</name>
    <name evidence="12" type="ORF">2094</name>
</gene>
<evidence type="ECO:0000259" key="11">
    <source>
        <dbReference type="Pfam" id="PF05746"/>
    </source>
</evidence>
<keyword evidence="13" id="KW-1185">Reference proteome</keyword>
<evidence type="ECO:0000256" key="1">
    <source>
        <dbReference type="ARBA" id="ARBA00004496"/>
    </source>
</evidence>
<dbReference type="HAMAP" id="MF_00255">
    <property type="entry name" value="Gly_tRNA_synth_beta"/>
    <property type="match status" value="1"/>
</dbReference>
<keyword evidence="8 10" id="KW-0030">Aminoacyl-tRNA synthetase</keyword>
<comment type="similarity">
    <text evidence="2 10">Belongs to the class-II aminoacyl-tRNA synthetase family.</text>
</comment>
<dbReference type="InterPro" id="IPR015944">
    <property type="entry name" value="Gly-tRNA-synth_bsu"/>
</dbReference>
<reference evidence="12 13" key="1">
    <citation type="submission" date="2015-03" db="EMBL/GenBank/DDBJ databases">
        <authorList>
            <person name="Murphy D."/>
        </authorList>
    </citation>
    <scope>NUCLEOTIDE SEQUENCE [LARGE SCALE GENOMIC DNA]</scope>
    <source>
        <strain evidence="12 13">OL-4</strain>
    </source>
</reference>
<dbReference type="GO" id="GO:0005524">
    <property type="term" value="F:ATP binding"/>
    <property type="evidence" value="ECO:0007669"/>
    <property type="project" value="UniProtKB-UniRule"/>
</dbReference>
<evidence type="ECO:0000313" key="13">
    <source>
        <dbReference type="Proteomes" id="UP000045545"/>
    </source>
</evidence>
<name>A0A0E4GBV2_9FIRM</name>
<dbReference type="Pfam" id="PF05746">
    <property type="entry name" value="DALR_1"/>
    <property type="match status" value="1"/>
</dbReference>
<evidence type="ECO:0000256" key="6">
    <source>
        <dbReference type="ARBA" id="ARBA00022840"/>
    </source>
</evidence>
<dbReference type="PANTHER" id="PTHR30075">
    <property type="entry name" value="GLYCYL-TRNA SYNTHETASE"/>
    <property type="match status" value="1"/>
</dbReference>
<dbReference type="AlphaFoldDB" id="A0A0E4GBV2"/>
<evidence type="ECO:0000256" key="3">
    <source>
        <dbReference type="ARBA" id="ARBA00022490"/>
    </source>
</evidence>
<dbReference type="GO" id="GO:0004820">
    <property type="term" value="F:glycine-tRNA ligase activity"/>
    <property type="evidence" value="ECO:0007669"/>
    <property type="project" value="UniProtKB-UniRule"/>
</dbReference>
<dbReference type="PANTHER" id="PTHR30075:SF2">
    <property type="entry name" value="GLYCINE--TRNA LIGASE, CHLOROPLASTIC_MITOCHONDRIAL 2"/>
    <property type="match status" value="1"/>
</dbReference>
<keyword evidence="7 10" id="KW-0648">Protein biosynthesis</keyword>
<dbReference type="EMBL" id="CGIH01000044">
    <property type="protein sequence ID" value="CFY00471.1"/>
    <property type="molecule type" value="Genomic_DNA"/>
</dbReference>
<dbReference type="Pfam" id="PF02092">
    <property type="entry name" value="tRNA_synt_2f"/>
    <property type="match status" value="1"/>
</dbReference>
<comment type="subcellular location">
    <subcellularLocation>
        <location evidence="1 10">Cytoplasm</location>
    </subcellularLocation>
</comment>
<sequence>MSRDLLLEIGVEEMPSAFMSKALDDFKKLAEQKLTENRINYSAVYTLGTPRRLVLNIKGLKEKQPDTTVENRGPKKTSAFDKDNKPTKAALGFARAQGIEVDDLQIQAVDGVEYVFAVKKVVGVSSEAILPEILLDIIHSLSFPKSMRWGYYQTRFARPIRWLLALYGKDIISIQVENVKSDRITYGHRFLAPEAITVNSVADYFKLLKKQYVIVDQNERSSIIWQQVQEVAQQAGGIAMENEELLEEVSFLIEYPSAFRGSFSESYLNIPPEVLTTSMIEHQRYFPVFDENKQLLPFFIGVRNGNKDSLDIVRAGNERVLKARLEDALFFWEEDTKNPLADMTTGLANVMFHEKLGSVADKVERLKKLAIYIGQELNLGSVDLIDRAARLCKADLLSNMVYEFPELQGIMGRYYALHSGEKSEVAEAILEHYLPRFAGDRLPTTAIGIVLALAERIDNLTACFAIGIRPSGSQDPYALRRQALGVVNIILDLNLKIDLKKLIDQAFKGLTDIETEGSRDEISNELMDFIWQRLRGVMLERGFSHDVADAVLALPVSDLGDVQLRMRVIQEFKASDRYEDFMVVYNRTHNLTKKWDSTEVDPEVMIDESEKKLYQHYFEVKESVNDNIIKRDYPAALTTLTELRADIDQFFTAVMVMVEDEKLKAARLGMLRGIAELCNSVADFSKLN</sequence>
<evidence type="ECO:0000256" key="2">
    <source>
        <dbReference type="ARBA" id="ARBA00008226"/>
    </source>
</evidence>
<dbReference type="Proteomes" id="UP000045545">
    <property type="component" value="Unassembled WGS sequence"/>
</dbReference>
<organism evidence="12 13">
    <name type="scientific">Syntrophomonas zehnderi OL-4</name>
    <dbReference type="NCBI Taxonomy" id="690567"/>
    <lineage>
        <taxon>Bacteria</taxon>
        <taxon>Bacillati</taxon>
        <taxon>Bacillota</taxon>
        <taxon>Clostridia</taxon>
        <taxon>Eubacteriales</taxon>
        <taxon>Syntrophomonadaceae</taxon>
        <taxon>Syntrophomonas</taxon>
    </lineage>
</organism>
<comment type="catalytic activity">
    <reaction evidence="9 10">
        <text>tRNA(Gly) + glycine + ATP = glycyl-tRNA(Gly) + AMP + diphosphate</text>
        <dbReference type="Rhea" id="RHEA:16013"/>
        <dbReference type="Rhea" id="RHEA-COMP:9664"/>
        <dbReference type="Rhea" id="RHEA-COMP:9683"/>
        <dbReference type="ChEBI" id="CHEBI:30616"/>
        <dbReference type="ChEBI" id="CHEBI:33019"/>
        <dbReference type="ChEBI" id="CHEBI:57305"/>
        <dbReference type="ChEBI" id="CHEBI:78442"/>
        <dbReference type="ChEBI" id="CHEBI:78522"/>
        <dbReference type="ChEBI" id="CHEBI:456215"/>
        <dbReference type="EC" id="6.1.1.14"/>
    </reaction>
</comment>